<dbReference type="UniPathway" id="UPA00629">
    <property type="reaction ID" value="UER00684"/>
</dbReference>
<dbReference type="GO" id="GO:0019262">
    <property type="term" value="P:N-acetylneuraminate catabolic process"/>
    <property type="evidence" value="ECO:0007669"/>
    <property type="project" value="UniProtKB-UniRule"/>
</dbReference>
<evidence type="ECO:0000256" key="2">
    <source>
        <dbReference type="HAMAP-Rule" id="MF_01241"/>
    </source>
</evidence>
<evidence type="ECO:0000256" key="1">
    <source>
        <dbReference type="ARBA" id="ARBA00022801"/>
    </source>
</evidence>
<dbReference type="PANTHER" id="PTHR11280:SF5">
    <property type="entry name" value="GLUCOSAMINE-6-PHOSPHATE ISOMERASE"/>
    <property type="match status" value="1"/>
</dbReference>
<reference evidence="4 5" key="1">
    <citation type="submission" date="2016-03" db="EMBL/GenBank/DDBJ databases">
        <title>Acetic acid bacteria sequencing.</title>
        <authorList>
            <person name="Brandt J."/>
            <person name="Jakob F."/>
            <person name="Vogel R.F."/>
        </authorList>
    </citation>
    <scope>NUCLEOTIDE SEQUENCE [LARGE SCALE GENOMIC DNA]</scope>
    <source>
        <strain evidence="4 5">NBRC 101099</strain>
    </source>
</reference>
<dbReference type="NCBIfam" id="TIGR00502">
    <property type="entry name" value="nagB"/>
    <property type="match status" value="1"/>
</dbReference>
<dbReference type="CDD" id="cd01399">
    <property type="entry name" value="GlcN6P_deaminase"/>
    <property type="match status" value="1"/>
</dbReference>
<dbReference type="AlphaFoldDB" id="A0A1U9KNZ0"/>
<name>A0A1U9KNZ0_9PROT</name>
<dbReference type="InterPro" id="IPR006148">
    <property type="entry name" value="Glc/Gal-6P_isomerase"/>
</dbReference>
<comment type="function">
    <text evidence="2">Catalyzes the reversible isomerization-deamination of glucosamine 6-phosphate (GlcN6P) to form fructose 6-phosphate (Fru6P) and ammonium ion.</text>
</comment>
<organism evidence="4 5">
    <name type="scientific">Neoasaia chiangmaiensis</name>
    <dbReference type="NCBI Taxonomy" id="320497"/>
    <lineage>
        <taxon>Bacteria</taxon>
        <taxon>Pseudomonadati</taxon>
        <taxon>Pseudomonadota</taxon>
        <taxon>Alphaproteobacteria</taxon>
        <taxon>Acetobacterales</taxon>
        <taxon>Acetobacteraceae</taxon>
        <taxon>Neoasaia</taxon>
    </lineage>
</organism>
<dbReference type="RefSeq" id="WP_077806519.1">
    <property type="nucleotide sequence ID" value="NZ_BJXS01000002.1"/>
</dbReference>
<dbReference type="GO" id="GO:0005975">
    <property type="term" value="P:carbohydrate metabolic process"/>
    <property type="evidence" value="ECO:0007669"/>
    <property type="project" value="InterPro"/>
</dbReference>
<dbReference type="Proteomes" id="UP000188604">
    <property type="component" value="Chromosome"/>
</dbReference>
<accession>A0A1U9KNZ0</accession>
<feature type="active site" description="For ring-opening step" evidence="2">
    <location>
        <position position="143"/>
    </location>
</feature>
<dbReference type="OrthoDB" id="9791139at2"/>
<feature type="active site" description="Proton acceptor; for ring-opening step" evidence="2">
    <location>
        <position position="138"/>
    </location>
</feature>
<dbReference type="EC" id="3.5.99.6" evidence="2"/>
<dbReference type="KEGG" id="nch:A0U93_05810"/>
<dbReference type="InterPro" id="IPR004547">
    <property type="entry name" value="Glucosamine6P_isomerase"/>
</dbReference>
<feature type="domain" description="Glucosamine/galactosamine-6-phosphate isomerase" evidence="3">
    <location>
        <begin position="10"/>
        <end position="225"/>
    </location>
</feature>
<dbReference type="EMBL" id="CP014691">
    <property type="protein sequence ID" value="AQS87531.1"/>
    <property type="molecule type" value="Genomic_DNA"/>
</dbReference>
<dbReference type="GO" id="GO:0005737">
    <property type="term" value="C:cytoplasm"/>
    <property type="evidence" value="ECO:0007669"/>
    <property type="project" value="TreeGrafter"/>
</dbReference>
<dbReference type="GO" id="GO:0006043">
    <property type="term" value="P:glucosamine catabolic process"/>
    <property type="evidence" value="ECO:0007669"/>
    <property type="project" value="TreeGrafter"/>
</dbReference>
<evidence type="ECO:0000313" key="5">
    <source>
        <dbReference type="Proteomes" id="UP000188604"/>
    </source>
</evidence>
<keyword evidence="2" id="KW-0119">Carbohydrate metabolism</keyword>
<dbReference type="GO" id="GO:0042802">
    <property type="term" value="F:identical protein binding"/>
    <property type="evidence" value="ECO:0007669"/>
    <property type="project" value="TreeGrafter"/>
</dbReference>
<gene>
    <name evidence="2" type="primary">nagB</name>
    <name evidence="4" type="ORF">A0U93_05810</name>
</gene>
<comment type="catalytic activity">
    <reaction evidence="2">
        <text>alpha-D-glucosamine 6-phosphate + H2O = beta-D-fructose 6-phosphate + NH4(+)</text>
        <dbReference type="Rhea" id="RHEA:12172"/>
        <dbReference type="ChEBI" id="CHEBI:15377"/>
        <dbReference type="ChEBI" id="CHEBI:28938"/>
        <dbReference type="ChEBI" id="CHEBI:57634"/>
        <dbReference type="ChEBI" id="CHEBI:75989"/>
        <dbReference type="EC" id="3.5.99.6"/>
    </reaction>
</comment>
<dbReference type="GO" id="GO:0004342">
    <property type="term" value="F:glucosamine-6-phosphate deaminase activity"/>
    <property type="evidence" value="ECO:0007669"/>
    <property type="project" value="UniProtKB-UniRule"/>
</dbReference>
<evidence type="ECO:0000313" key="4">
    <source>
        <dbReference type="EMBL" id="AQS87531.1"/>
    </source>
</evidence>
<dbReference type="Gene3D" id="3.40.50.1360">
    <property type="match status" value="1"/>
</dbReference>
<sequence>MKLIITPDAASATHVAAHLLADTIRQRPDAVLGLATGRTMEGVYAALADIHRAEALSFSGIASFNLDEYVGLPPSDPRSYRHYMQTHLFDHVDADERHIHVPNGIAADLKTECAAYEAAIRTHGGISLQLLGIGDTGHIGFNEPPSPFDTRTRVVELDAATRQQNAEMFGGDPDAVPSEAITMGVGTILDAKRLLMVATGPAKADIVAAALEGPITPDVSASAIRLHGDVVVVLDEASAGALSPETRALANAG</sequence>
<dbReference type="Pfam" id="PF01182">
    <property type="entry name" value="Glucosamine_iso"/>
    <property type="match status" value="1"/>
</dbReference>
<comment type="caution">
    <text evidence="2">Lacks conserved residue(s) required for the propagation of feature annotation.</text>
</comment>
<dbReference type="InterPro" id="IPR037171">
    <property type="entry name" value="NagB/RpiA_transferase-like"/>
</dbReference>
<dbReference type="GO" id="GO:0006046">
    <property type="term" value="P:N-acetylglucosamine catabolic process"/>
    <property type="evidence" value="ECO:0007669"/>
    <property type="project" value="UniProtKB-UniRule"/>
</dbReference>
<proteinExistence type="inferred from homology"/>
<protein>
    <recommendedName>
        <fullName evidence="2">Glucosamine-6-phosphate deaminase</fullName>
        <ecNumber evidence="2">3.5.99.6</ecNumber>
    </recommendedName>
    <alternativeName>
        <fullName evidence="2">GlcN6P deaminase</fullName>
        <shortName evidence="2">GNPDA</shortName>
    </alternativeName>
    <alternativeName>
        <fullName evidence="2">Glucosamine-6-phosphate isomerase</fullName>
    </alternativeName>
</protein>
<dbReference type="SUPFAM" id="SSF100950">
    <property type="entry name" value="NagB/RpiA/CoA transferase-like"/>
    <property type="match status" value="1"/>
</dbReference>
<comment type="similarity">
    <text evidence="2">Belongs to the glucosamine/galactosamine-6-phosphate isomerase family. NagB subfamily.</text>
</comment>
<feature type="active site" description="Proton acceptor; for enolization step" evidence="2">
    <location>
        <position position="67"/>
    </location>
</feature>
<comment type="pathway">
    <text evidence="2">Amino-sugar metabolism; N-acetylneuraminate degradation; D-fructose 6-phosphate from N-acetylneuraminate: step 5/5.</text>
</comment>
<keyword evidence="5" id="KW-1185">Reference proteome</keyword>
<dbReference type="STRING" id="320497.A0U93_05810"/>
<dbReference type="PANTHER" id="PTHR11280">
    <property type="entry name" value="GLUCOSAMINE-6-PHOSPHATE ISOMERASE"/>
    <property type="match status" value="1"/>
</dbReference>
<keyword evidence="1 2" id="KW-0378">Hydrolase</keyword>
<dbReference type="HAMAP" id="MF_01241">
    <property type="entry name" value="GlcN6P_deamin"/>
    <property type="match status" value="1"/>
</dbReference>
<evidence type="ECO:0000259" key="3">
    <source>
        <dbReference type="Pfam" id="PF01182"/>
    </source>
</evidence>